<protein>
    <submittedName>
        <fullName evidence="1">Uncharacterized protein</fullName>
    </submittedName>
</protein>
<accession>A0RNP6</accession>
<sequence>MFKLGANLGENLFKNCELIANKDSSLYTYAINFTINLNGEKNE</sequence>
<name>A0RNP6_CAMFF</name>
<dbReference type="HOGENOM" id="CLU_3230978_0_0_7"/>
<evidence type="ECO:0000313" key="1">
    <source>
        <dbReference type="EMBL" id="ABK82488.1"/>
    </source>
</evidence>
<proteinExistence type="predicted"/>
<gene>
    <name evidence="1" type="ordered locus">CFF8240_0654</name>
</gene>
<reference evidence="2" key="1">
    <citation type="submission" date="2006-11" db="EMBL/GenBank/DDBJ databases">
        <title>Sequence of Campylobacter fetus subsp. fetus 82-40.</title>
        <authorList>
            <person name="Fouts D.E."/>
            <person name="Nelson K.E."/>
        </authorList>
    </citation>
    <scope>NUCLEOTIDE SEQUENCE [LARGE SCALE GENOMIC DNA]</scope>
    <source>
        <strain evidence="2">82-40</strain>
    </source>
</reference>
<dbReference type="AlphaFoldDB" id="A0RNP6"/>
<dbReference type="EMBL" id="CP000487">
    <property type="protein sequence ID" value="ABK82488.1"/>
    <property type="molecule type" value="Genomic_DNA"/>
</dbReference>
<dbReference type="Proteomes" id="UP000000760">
    <property type="component" value="Chromosome"/>
</dbReference>
<evidence type="ECO:0000313" key="2">
    <source>
        <dbReference type="Proteomes" id="UP000000760"/>
    </source>
</evidence>
<organism evidence="1 2">
    <name type="scientific">Campylobacter fetus subsp. fetus (strain 82-40)</name>
    <dbReference type="NCBI Taxonomy" id="360106"/>
    <lineage>
        <taxon>Bacteria</taxon>
        <taxon>Pseudomonadati</taxon>
        <taxon>Campylobacterota</taxon>
        <taxon>Epsilonproteobacteria</taxon>
        <taxon>Campylobacterales</taxon>
        <taxon>Campylobacteraceae</taxon>
        <taxon>Campylobacter</taxon>
    </lineage>
</organism>
<dbReference type="KEGG" id="cff:CFF8240_0654"/>